<dbReference type="PATRIC" id="fig|1262449.3.peg.676"/>
<protein>
    <recommendedName>
        <fullName evidence="6">Heat-inducible transcription repressor HrcA</fullName>
    </recommendedName>
</protein>
<evidence type="ECO:0000313" key="11">
    <source>
        <dbReference type="Proteomes" id="UP000030905"/>
    </source>
</evidence>
<dbReference type="RefSeq" id="WP_003441501.1">
    <property type="nucleotide sequence ID" value="NZ_ANZB01000002.1"/>
</dbReference>
<name>A0A0H3J4H9_CLOPA</name>
<dbReference type="Pfam" id="PF01628">
    <property type="entry name" value="HrcA"/>
    <property type="match status" value="1"/>
</dbReference>
<organism evidence="8 11">
    <name type="scientific">Clostridium pasteurianum DSM 525 = ATCC 6013</name>
    <dbReference type="NCBI Taxonomy" id="1262449"/>
    <lineage>
        <taxon>Bacteria</taxon>
        <taxon>Bacillati</taxon>
        <taxon>Bacillota</taxon>
        <taxon>Clostridia</taxon>
        <taxon>Eubacteriales</taxon>
        <taxon>Clostridiaceae</taxon>
        <taxon>Clostridium</taxon>
    </lineage>
</organism>
<dbReference type="InterPro" id="IPR036390">
    <property type="entry name" value="WH_DNA-bd_sf"/>
</dbReference>
<dbReference type="Proteomes" id="UP000030905">
    <property type="component" value="Chromosome"/>
</dbReference>
<keyword evidence="4 6" id="KW-0804">Transcription</keyword>
<reference evidence="9" key="2">
    <citation type="submission" date="2015-10" db="EMBL/GenBank/DDBJ databases">
        <title>Improved Draft Genome Sequence of Clostridium pasteurianum Strain ATCC 6013 (DSM 525) Using a Hybrid Next-Generation Sequencing Approach.</title>
        <authorList>
            <person name="Pyne M.E."/>
            <person name="Utturkar S.M."/>
            <person name="Brown S.D."/>
            <person name="Moo-Young M."/>
            <person name="Chung D.A."/>
            <person name="Chou P.C."/>
        </authorList>
    </citation>
    <scope>NUCLEOTIDE SEQUENCE</scope>
    <source>
        <strain evidence="9">ATCC 6013</strain>
    </source>
</reference>
<comment type="function">
    <text evidence="5 6">Negative regulator of class I heat shock genes (grpE-dnaK-dnaJ and groELS operons). Prevents heat-shock induction of these operons.</text>
</comment>
<dbReference type="KEGG" id="cpat:CLPA_c23140"/>
<keyword evidence="11" id="KW-1185">Reference proteome</keyword>
<dbReference type="InterPro" id="IPR023120">
    <property type="entry name" value="WHTH_transcript_rep_HrcA_IDD"/>
</dbReference>
<dbReference type="EMBL" id="JPGY02000001">
    <property type="protein sequence ID" value="KRU11618.1"/>
    <property type="molecule type" value="Genomic_DNA"/>
</dbReference>
<dbReference type="SUPFAM" id="SSF55781">
    <property type="entry name" value="GAF domain-like"/>
    <property type="match status" value="1"/>
</dbReference>
<evidence type="ECO:0000256" key="2">
    <source>
        <dbReference type="ARBA" id="ARBA00023015"/>
    </source>
</evidence>
<dbReference type="InterPro" id="IPR002571">
    <property type="entry name" value="HrcA"/>
</dbReference>
<dbReference type="InterPro" id="IPR029016">
    <property type="entry name" value="GAF-like_dom_sf"/>
</dbReference>
<dbReference type="PANTHER" id="PTHR34824:SF1">
    <property type="entry name" value="HEAT-INDUCIBLE TRANSCRIPTION REPRESSOR HRCA"/>
    <property type="match status" value="1"/>
</dbReference>
<dbReference type="HAMAP" id="MF_00081">
    <property type="entry name" value="HrcA"/>
    <property type="match status" value="1"/>
</dbReference>
<evidence type="ECO:0000313" key="10">
    <source>
        <dbReference type="Proteomes" id="UP000028042"/>
    </source>
</evidence>
<dbReference type="PIRSF" id="PIRSF005485">
    <property type="entry name" value="HrcA"/>
    <property type="match status" value="1"/>
</dbReference>
<dbReference type="Proteomes" id="UP000028042">
    <property type="component" value="Unassembled WGS sequence"/>
</dbReference>
<dbReference type="InterPro" id="IPR021153">
    <property type="entry name" value="HrcA_C"/>
</dbReference>
<reference evidence="9 10" key="3">
    <citation type="journal article" name="Genome Announc.">
        <title>Improved Draft Genome Sequence of Clostridium pasteurianum Strain ATCC 6013 (DSM 525) Using a Hybrid Next-Generation Sequencing Approach.</title>
        <authorList>
            <person name="Pyne M.E."/>
            <person name="Utturkar S."/>
            <person name="Brown S.D."/>
            <person name="Moo-Young M."/>
            <person name="Chung D.A."/>
            <person name="Chou C.P."/>
        </authorList>
    </citation>
    <scope>NUCLEOTIDE SEQUENCE [LARGE SCALE GENOMIC DNA]</scope>
    <source>
        <strain evidence="9 10">ATCC 6013</strain>
    </source>
</reference>
<evidence type="ECO:0000259" key="7">
    <source>
        <dbReference type="Pfam" id="PF01628"/>
    </source>
</evidence>
<dbReference type="GO" id="GO:0045892">
    <property type="term" value="P:negative regulation of DNA-templated transcription"/>
    <property type="evidence" value="ECO:0007669"/>
    <property type="project" value="UniProtKB-UniRule"/>
</dbReference>
<evidence type="ECO:0000313" key="8">
    <source>
        <dbReference type="EMBL" id="AJA52372.1"/>
    </source>
</evidence>
<proteinExistence type="inferred from homology"/>
<comment type="similarity">
    <text evidence="6">Belongs to the HrcA family.</text>
</comment>
<dbReference type="Gene3D" id="3.30.390.60">
    <property type="entry name" value="Heat-inducible transcription repressor hrca homolog, domain 3"/>
    <property type="match status" value="1"/>
</dbReference>
<keyword evidence="2 6" id="KW-0805">Transcription regulation</keyword>
<evidence type="ECO:0000256" key="4">
    <source>
        <dbReference type="ARBA" id="ARBA00023163"/>
    </source>
</evidence>
<dbReference type="AlphaFoldDB" id="A0A0H3J4H9"/>
<reference evidence="8 11" key="1">
    <citation type="journal article" date="2015" name="Genome Announc.">
        <title>Complete Genome Sequence of the Nitrogen-Fixing and Solvent-Producing Clostridium pasteurianum DSM 525.</title>
        <authorList>
            <person name="Poehlein A."/>
            <person name="Grosse-Honebrink A."/>
            <person name="Zhang Y."/>
            <person name="Minton N.P."/>
            <person name="Daniel R."/>
        </authorList>
    </citation>
    <scope>NUCLEOTIDE SEQUENCE [LARGE SCALE GENOMIC DNA]</scope>
    <source>
        <strain evidence="8">DSM 525</strain>
        <strain evidence="11">DSM 525 / ATCC 6013</strain>
    </source>
</reference>
<dbReference type="eggNOG" id="COG1420">
    <property type="taxonomic scope" value="Bacteria"/>
</dbReference>
<dbReference type="InterPro" id="IPR036388">
    <property type="entry name" value="WH-like_DNA-bd_sf"/>
</dbReference>
<evidence type="ECO:0000256" key="6">
    <source>
        <dbReference type="HAMAP-Rule" id="MF_00081"/>
    </source>
</evidence>
<dbReference type="NCBIfam" id="TIGR00331">
    <property type="entry name" value="hrcA"/>
    <property type="match status" value="1"/>
</dbReference>
<evidence type="ECO:0000256" key="3">
    <source>
        <dbReference type="ARBA" id="ARBA00023016"/>
    </source>
</evidence>
<sequence>MDGIDGRKLKILSAIINDYINTAEPVGSRTIAKKYDLGISSATIRNEMADLEDMGYIEQLHSSSGRKPSDKGYRFYVDQIMQVSKLSPQEEYMIKSQLIDFALFEVDRLIRQATVLLSELTKLISVVKTPSVEESRIKSIQLIGIDNFSIVSVIVTDSGLIKNNIIKVKNPLDNKVLNKINNLLNLRLRDLSINMINLEVINNLKRDLYGYEDIFDAIIPHLYDSLNSKSNNSEVYFEGITNILDYPEFKDIERAREILSFVDDVSNIKNILDNKSKISIRIGHENYIPGVRDCSIISAVYSLGERQLGSIGVIGPTRIPYSKVVSILTKVTKELNKNINKIYFDDD</sequence>
<dbReference type="Gene3D" id="1.10.10.10">
    <property type="entry name" value="Winged helix-like DNA-binding domain superfamily/Winged helix DNA-binding domain"/>
    <property type="match status" value="1"/>
</dbReference>
<evidence type="ECO:0000256" key="1">
    <source>
        <dbReference type="ARBA" id="ARBA00022491"/>
    </source>
</evidence>
<keyword evidence="1 6" id="KW-0678">Repressor</keyword>
<evidence type="ECO:0000313" key="9">
    <source>
        <dbReference type="EMBL" id="KRU11618.1"/>
    </source>
</evidence>
<dbReference type="SUPFAM" id="SSF46785">
    <property type="entry name" value="Winged helix' DNA-binding domain"/>
    <property type="match status" value="1"/>
</dbReference>
<dbReference type="FunFam" id="1.10.10.10:FF:000049">
    <property type="entry name" value="Heat-inducible transcription repressor HrcA"/>
    <property type="match status" value="1"/>
</dbReference>
<dbReference type="GO" id="GO:0003677">
    <property type="term" value="F:DNA binding"/>
    <property type="evidence" value="ECO:0007669"/>
    <property type="project" value="InterPro"/>
</dbReference>
<dbReference type="GeneID" id="93074458"/>
<dbReference type="KEGG" id="cpae:CPAST_c23140"/>
<accession>A0A0H3J4H9</accession>
<gene>
    <name evidence="6 8" type="primary">hrcA</name>
    <name evidence="8" type="ORF">CLPA_c23140</name>
    <name evidence="9" type="ORF">CP6013_00865</name>
</gene>
<dbReference type="PANTHER" id="PTHR34824">
    <property type="entry name" value="HEAT-INDUCIBLE TRANSCRIPTION REPRESSOR HRCA"/>
    <property type="match status" value="1"/>
</dbReference>
<dbReference type="EMBL" id="CP009268">
    <property type="protein sequence ID" value="AJA52372.1"/>
    <property type="molecule type" value="Genomic_DNA"/>
</dbReference>
<feature type="domain" description="Heat-inducible transcription repressor HrcA C-terminal" evidence="7">
    <location>
        <begin position="107"/>
        <end position="325"/>
    </location>
</feature>
<keyword evidence="3 6" id="KW-0346">Stress response</keyword>
<evidence type="ECO:0000256" key="5">
    <source>
        <dbReference type="ARBA" id="ARBA00055319"/>
    </source>
</evidence>
<dbReference type="Gene3D" id="3.30.450.40">
    <property type="match status" value="1"/>
</dbReference>